<organism evidence="2 3">
    <name type="scientific">Halanaerobacter jeridensis</name>
    <dbReference type="NCBI Taxonomy" id="706427"/>
    <lineage>
        <taxon>Bacteria</taxon>
        <taxon>Bacillati</taxon>
        <taxon>Bacillota</taxon>
        <taxon>Clostridia</taxon>
        <taxon>Halanaerobiales</taxon>
        <taxon>Halobacteroidaceae</taxon>
        <taxon>Halanaerobacter</taxon>
    </lineage>
</organism>
<keyword evidence="3" id="KW-1185">Reference proteome</keyword>
<evidence type="ECO:0000313" key="2">
    <source>
        <dbReference type="EMBL" id="MBM7556793.1"/>
    </source>
</evidence>
<feature type="transmembrane region" description="Helical" evidence="1">
    <location>
        <begin position="6"/>
        <end position="29"/>
    </location>
</feature>
<keyword evidence="1" id="KW-1133">Transmembrane helix</keyword>
<accession>A0A939BPG0</accession>
<protein>
    <submittedName>
        <fullName evidence="2">Uncharacterized protein</fullName>
    </submittedName>
</protein>
<evidence type="ECO:0000256" key="1">
    <source>
        <dbReference type="SAM" id="Phobius"/>
    </source>
</evidence>
<proteinExistence type="predicted"/>
<keyword evidence="1" id="KW-0812">Transmembrane</keyword>
<feature type="transmembrane region" description="Helical" evidence="1">
    <location>
        <begin position="41"/>
        <end position="60"/>
    </location>
</feature>
<keyword evidence="1" id="KW-0472">Membrane</keyword>
<dbReference type="RefSeq" id="WP_204701568.1">
    <property type="nucleotide sequence ID" value="NZ_JAFBDQ010000007.1"/>
</dbReference>
<comment type="caution">
    <text evidence="2">The sequence shown here is derived from an EMBL/GenBank/DDBJ whole genome shotgun (WGS) entry which is preliminary data.</text>
</comment>
<dbReference type="Proteomes" id="UP000774000">
    <property type="component" value="Unassembled WGS sequence"/>
</dbReference>
<sequence length="246" mass="28591">MQSEKIIKLAVLNLGLAVLEIIFFSEGLLGIQLRGGRAFETALGVTIVVLSFVIFIMGNYKLLFEKEEIINTVNLNTTADYIEALKQNKSKKLFTKDIDNILEQIDRFNNKKETIKDMLLQKFNDDELSYSKFEGTVLDIEHIFYINIKSIINKLNAFDEEDYNFIKSSEAQENYSPKFIKNKRSIYHEYISFIKDSIEDNEVILLKLDKLLLEISRFNSLEDGEIEQMGAMKEIDELIKQTKLFK</sequence>
<name>A0A939BPG0_9FIRM</name>
<dbReference type="EMBL" id="JAFBDQ010000007">
    <property type="protein sequence ID" value="MBM7556793.1"/>
    <property type="molecule type" value="Genomic_DNA"/>
</dbReference>
<reference evidence="2" key="1">
    <citation type="submission" date="2021-01" db="EMBL/GenBank/DDBJ databases">
        <title>Genomic Encyclopedia of Type Strains, Phase IV (KMG-IV): sequencing the most valuable type-strain genomes for metagenomic binning, comparative biology and taxonomic classification.</title>
        <authorList>
            <person name="Goeker M."/>
        </authorList>
    </citation>
    <scope>NUCLEOTIDE SEQUENCE</scope>
    <source>
        <strain evidence="2">DSM 23230</strain>
    </source>
</reference>
<gene>
    <name evidence="2" type="ORF">JOC47_001644</name>
</gene>
<dbReference type="AlphaFoldDB" id="A0A939BPG0"/>
<evidence type="ECO:0000313" key="3">
    <source>
        <dbReference type="Proteomes" id="UP000774000"/>
    </source>
</evidence>